<evidence type="ECO:0000313" key="1">
    <source>
        <dbReference type="EMBL" id="GBO37897.1"/>
    </source>
</evidence>
<sequence length="116" mass="12804">MNQRSNSLINSNSSLSLVAGHSREGYSVQLSRIQKISSLILVEKLGKSFTDVPKTRFKVAEFFPPFTPPPPDGGFRVSFLALTRGTNVGRSSVLPLPSRRGPRLEMGDEVLELEFL</sequence>
<keyword evidence="2" id="KW-1185">Reference proteome</keyword>
<proteinExistence type="predicted"/>
<organism evidence="1 2">
    <name type="scientific">Araneus ventricosus</name>
    <name type="common">Orbweaver spider</name>
    <name type="synonym">Epeira ventricosa</name>
    <dbReference type="NCBI Taxonomy" id="182803"/>
    <lineage>
        <taxon>Eukaryota</taxon>
        <taxon>Metazoa</taxon>
        <taxon>Ecdysozoa</taxon>
        <taxon>Arthropoda</taxon>
        <taxon>Chelicerata</taxon>
        <taxon>Arachnida</taxon>
        <taxon>Araneae</taxon>
        <taxon>Araneomorphae</taxon>
        <taxon>Entelegynae</taxon>
        <taxon>Araneoidea</taxon>
        <taxon>Araneidae</taxon>
        <taxon>Araneus</taxon>
    </lineage>
</organism>
<protein>
    <submittedName>
        <fullName evidence="1">Uncharacterized protein</fullName>
    </submittedName>
</protein>
<evidence type="ECO:0000313" key="2">
    <source>
        <dbReference type="Proteomes" id="UP000499080"/>
    </source>
</evidence>
<accession>A0A4Y2WPL7</accession>
<name>A0A4Y2WPL7_ARAVE</name>
<dbReference type="Proteomes" id="UP000499080">
    <property type="component" value="Unassembled WGS sequence"/>
</dbReference>
<dbReference type="AlphaFoldDB" id="A0A4Y2WPL7"/>
<comment type="caution">
    <text evidence="1">The sequence shown here is derived from an EMBL/GenBank/DDBJ whole genome shotgun (WGS) entry which is preliminary data.</text>
</comment>
<reference evidence="1 2" key="1">
    <citation type="journal article" date="2019" name="Sci. Rep.">
        <title>Orb-weaving spider Araneus ventricosus genome elucidates the spidroin gene catalogue.</title>
        <authorList>
            <person name="Kono N."/>
            <person name="Nakamura H."/>
            <person name="Ohtoshi R."/>
            <person name="Moran D.A.P."/>
            <person name="Shinohara A."/>
            <person name="Yoshida Y."/>
            <person name="Fujiwara M."/>
            <person name="Mori M."/>
            <person name="Tomita M."/>
            <person name="Arakawa K."/>
        </authorList>
    </citation>
    <scope>NUCLEOTIDE SEQUENCE [LARGE SCALE GENOMIC DNA]</scope>
</reference>
<gene>
    <name evidence="1" type="ORF">AVEN_173316_1</name>
</gene>
<dbReference type="EMBL" id="BGPR01062484">
    <property type="protein sequence ID" value="GBO37897.1"/>
    <property type="molecule type" value="Genomic_DNA"/>
</dbReference>